<dbReference type="SUPFAM" id="SSF56300">
    <property type="entry name" value="Metallo-dependent phosphatases"/>
    <property type="match status" value="1"/>
</dbReference>
<dbReference type="AlphaFoldDB" id="A0A448AHZ3"/>
<dbReference type="Gene3D" id="3.60.21.10">
    <property type="match status" value="1"/>
</dbReference>
<dbReference type="Proteomes" id="UP000278419">
    <property type="component" value="Chromosome"/>
</dbReference>
<gene>
    <name evidence="1" type="ORF">NCTC10713_00956</name>
</gene>
<protein>
    <submittedName>
        <fullName evidence="1">Serine/threonine protein phosphatase</fullName>
    </submittedName>
</protein>
<dbReference type="InterPro" id="IPR022302">
    <property type="entry name" value="Phosphoesterase_putative"/>
</dbReference>
<proteinExistence type="predicted"/>
<sequence>MLGMTEDEIQQHDFNIQSFGQTQFISLAGWYDYGFVPEKTPEEHKRTKQFFWFDRRLNRNTDDPILTQQTLEQLERILASLNGPIILAMHFVPHKDFLYNHPYFQRFNTFLGNQTFHELFVKYGVKGVVFGHLHHRHSARMIDSVCYHTRPLGYIREWQLTQQFFKDHPQYKIPQMYRLHKRYNAVKDLFLFQSCKKKHL</sequence>
<reference evidence="1 2" key="1">
    <citation type="submission" date="2018-12" db="EMBL/GenBank/DDBJ databases">
        <authorList>
            <consortium name="Pathogen Informatics"/>
        </authorList>
    </citation>
    <scope>NUCLEOTIDE SEQUENCE [LARGE SCALE GENOMIC DNA]</scope>
    <source>
        <strain evidence="1 2">NCTC10713</strain>
    </source>
</reference>
<dbReference type="EMBL" id="LR134283">
    <property type="protein sequence ID" value="VED98011.1"/>
    <property type="molecule type" value="Genomic_DNA"/>
</dbReference>
<evidence type="ECO:0000313" key="1">
    <source>
        <dbReference type="EMBL" id="VED98011.1"/>
    </source>
</evidence>
<dbReference type="NCBIfam" id="TIGR03729">
    <property type="entry name" value="acc_ester"/>
    <property type="match status" value="1"/>
</dbReference>
<dbReference type="InterPro" id="IPR029052">
    <property type="entry name" value="Metallo-depent_PP-like"/>
</dbReference>
<accession>A0A448AHZ3</accession>
<organism evidence="1 2">
    <name type="scientific">Streptococcus anginosus</name>
    <dbReference type="NCBI Taxonomy" id="1328"/>
    <lineage>
        <taxon>Bacteria</taxon>
        <taxon>Bacillati</taxon>
        <taxon>Bacillota</taxon>
        <taxon>Bacilli</taxon>
        <taxon>Lactobacillales</taxon>
        <taxon>Streptococcaceae</taxon>
        <taxon>Streptococcus</taxon>
        <taxon>Streptococcus anginosus group</taxon>
    </lineage>
</organism>
<name>A0A448AHZ3_STRAP</name>
<evidence type="ECO:0000313" key="2">
    <source>
        <dbReference type="Proteomes" id="UP000278419"/>
    </source>
</evidence>